<keyword evidence="2" id="KW-1185">Reference proteome</keyword>
<dbReference type="Proteomes" id="UP000298794">
    <property type="component" value="Segment"/>
</dbReference>
<gene>
    <name evidence="1" type="primary">49</name>
    <name evidence="1" type="ORF">SEA_FAIRFAXIDUM_49</name>
</gene>
<dbReference type="EMBL" id="MK814757">
    <property type="protein sequence ID" value="QCG77632.1"/>
    <property type="molecule type" value="Genomic_DNA"/>
</dbReference>
<organism evidence="1 2">
    <name type="scientific">Gordonia phage Fairfaxidum</name>
    <dbReference type="NCBI Taxonomy" id="2572526"/>
    <lineage>
        <taxon>Viruses</taxon>
        <taxon>Duplodnaviria</taxon>
        <taxon>Heunggongvirae</taxon>
        <taxon>Uroviricota</taxon>
        <taxon>Caudoviricetes</taxon>
        <taxon>Fairfaxidumvirus</taxon>
        <taxon>Fairfaxidumvirus fairfaxidum</taxon>
    </lineage>
</organism>
<dbReference type="GeneID" id="55013833"/>
<reference evidence="1 2" key="1">
    <citation type="submission" date="2019-04" db="EMBL/GenBank/DDBJ databases">
        <authorList>
            <person name="Adelsberg A.K."/>
            <person name="Kohli N."/>
            <person name="Marar C.I."/>
            <person name="Roccamo R.A."/>
            <person name="Shoush J.M."/>
            <person name="Butela K.A."/>
            <person name="Garlena R.A."/>
            <person name="Russell D.A."/>
            <person name="Pope W.H."/>
            <person name="Jacobs-Sera D."/>
            <person name="Hatfull G.F."/>
        </authorList>
    </citation>
    <scope>NUCLEOTIDE SEQUENCE [LARGE SCALE GENOMIC DNA]</scope>
</reference>
<proteinExistence type="predicted"/>
<dbReference type="KEGG" id="vg:55013833"/>
<accession>A0A4D6TE66</accession>
<name>A0A4D6TE66_9CAUD</name>
<sequence length="102" mass="11219">MNPDVLELIRAICAQDPRITVLMTVAPNPDGGHFTAVTVVGLPSDQFPEYRTGDYDSDHMLTVGTFDQRDEGSTLSVSRYHDDDFVAALQTARDYISAAVTR</sequence>
<evidence type="ECO:0000313" key="2">
    <source>
        <dbReference type="Proteomes" id="UP000298794"/>
    </source>
</evidence>
<protein>
    <submittedName>
        <fullName evidence="1">Uncharacterized protein</fullName>
    </submittedName>
</protein>
<dbReference type="RefSeq" id="YP_009822337.1">
    <property type="nucleotide sequence ID" value="NC_048185.1"/>
</dbReference>
<evidence type="ECO:0000313" key="1">
    <source>
        <dbReference type="EMBL" id="QCG77632.1"/>
    </source>
</evidence>